<name>A0A6I3SPH0_HELMO</name>
<accession>A0A6I3SPH0</accession>
<evidence type="ECO:0000259" key="1">
    <source>
        <dbReference type="PROSITE" id="PS50801"/>
    </source>
</evidence>
<keyword evidence="3" id="KW-1185">Reference proteome</keyword>
<comment type="caution">
    <text evidence="2">The sequence shown here is derived from an EMBL/GenBank/DDBJ whole genome shotgun (WGS) entry which is preliminary data.</text>
</comment>
<dbReference type="SUPFAM" id="SSF52091">
    <property type="entry name" value="SpoIIaa-like"/>
    <property type="match status" value="1"/>
</dbReference>
<dbReference type="PROSITE" id="PS50801">
    <property type="entry name" value="STAS"/>
    <property type="match status" value="1"/>
</dbReference>
<gene>
    <name evidence="2" type="ORF">GJ688_18495</name>
</gene>
<dbReference type="InterPro" id="IPR036513">
    <property type="entry name" value="STAS_dom_sf"/>
</dbReference>
<dbReference type="Proteomes" id="UP000430670">
    <property type="component" value="Unassembled WGS sequence"/>
</dbReference>
<dbReference type="Gene3D" id="3.30.750.24">
    <property type="entry name" value="STAS domain"/>
    <property type="match status" value="1"/>
</dbReference>
<evidence type="ECO:0000313" key="3">
    <source>
        <dbReference type="Proteomes" id="UP000430670"/>
    </source>
</evidence>
<dbReference type="RefSeq" id="WP_155477993.1">
    <property type="nucleotide sequence ID" value="NZ_WNKU01000044.1"/>
</dbReference>
<dbReference type="Pfam" id="PF01740">
    <property type="entry name" value="STAS"/>
    <property type="match status" value="1"/>
</dbReference>
<dbReference type="AlphaFoldDB" id="A0A6I3SPH0"/>
<organism evidence="2 3">
    <name type="scientific">Heliobacterium mobile</name>
    <name type="common">Heliobacillus mobilis</name>
    <dbReference type="NCBI Taxonomy" id="28064"/>
    <lineage>
        <taxon>Bacteria</taxon>
        <taxon>Bacillati</taxon>
        <taxon>Bacillota</taxon>
        <taxon>Clostridia</taxon>
        <taxon>Eubacteriales</taxon>
        <taxon>Heliobacteriaceae</taxon>
        <taxon>Heliobacterium</taxon>
    </lineage>
</organism>
<proteinExistence type="predicted"/>
<dbReference type="EMBL" id="WNKU01000044">
    <property type="protein sequence ID" value="MTV50911.1"/>
    <property type="molecule type" value="Genomic_DNA"/>
</dbReference>
<protein>
    <submittedName>
        <fullName evidence="2">STAS domain-containing protein</fullName>
    </submittedName>
</protein>
<evidence type="ECO:0000313" key="2">
    <source>
        <dbReference type="EMBL" id="MTV50911.1"/>
    </source>
</evidence>
<dbReference type="InterPro" id="IPR002645">
    <property type="entry name" value="STAS_dom"/>
</dbReference>
<sequence length="127" mass="14247">MHHLTHDELVATCPKSEGPSFLCSASNFKIILDKDSLTIIPNIDINIVTVQNLCKYTYIHLLSMLPGKKVLIFDLSNVGFIDSSGISFFFIFYKEAKAQGLDFRIINASPFIIEILRIVKLDTILGL</sequence>
<feature type="domain" description="STAS" evidence="1">
    <location>
        <begin position="61"/>
        <end position="127"/>
    </location>
</feature>
<dbReference type="CDD" id="cd07043">
    <property type="entry name" value="STAS_anti-anti-sigma_factors"/>
    <property type="match status" value="1"/>
</dbReference>
<reference evidence="2 3" key="1">
    <citation type="submission" date="2019-11" db="EMBL/GenBank/DDBJ databases">
        <title>Whole-genome sequence of a the green, strictly anaerobic photosynthetic bacterium Heliobacillus mobilis DSM 6151.</title>
        <authorList>
            <person name="Kyndt J.A."/>
            <person name="Meyer T.E."/>
        </authorList>
    </citation>
    <scope>NUCLEOTIDE SEQUENCE [LARGE SCALE GENOMIC DNA]</scope>
    <source>
        <strain evidence="2 3">DSM 6151</strain>
    </source>
</reference>